<feature type="region of interest" description="Disordered" evidence="4">
    <location>
        <begin position="1"/>
        <end position="42"/>
    </location>
</feature>
<evidence type="ECO:0000256" key="3">
    <source>
        <dbReference type="ARBA" id="ARBA00023274"/>
    </source>
</evidence>
<dbReference type="GO" id="GO:0005840">
    <property type="term" value="C:ribosome"/>
    <property type="evidence" value="ECO:0007669"/>
    <property type="project" value="UniProtKB-KW"/>
</dbReference>
<dbReference type="InterPro" id="IPR031414">
    <property type="entry name" value="Ribosomal_bTHX"/>
</dbReference>
<evidence type="ECO:0000256" key="1">
    <source>
        <dbReference type="ARBA" id="ARBA00010834"/>
    </source>
</evidence>
<keyword evidence="6" id="KW-1185">Reference proteome</keyword>
<comment type="caution">
    <text evidence="5">The sequence shown here is derived from an EMBL/GenBank/DDBJ whole genome shotgun (WGS) entry which is preliminary data.</text>
</comment>
<proteinExistence type="inferred from homology"/>
<dbReference type="Proteomes" id="UP000659698">
    <property type="component" value="Unassembled WGS sequence"/>
</dbReference>
<gene>
    <name evidence="5" type="ORF">H7U12_12220</name>
</gene>
<dbReference type="EMBL" id="JACOAF010000030">
    <property type="protein sequence ID" value="MBC3540448.1"/>
    <property type="molecule type" value="Genomic_DNA"/>
</dbReference>
<accession>A0ABR6VTD7</accession>
<organism evidence="5 6">
    <name type="scientific">Rufibacter sediminis</name>
    <dbReference type="NCBI Taxonomy" id="2762756"/>
    <lineage>
        <taxon>Bacteria</taxon>
        <taxon>Pseudomonadati</taxon>
        <taxon>Bacteroidota</taxon>
        <taxon>Cytophagia</taxon>
        <taxon>Cytophagales</taxon>
        <taxon>Hymenobacteraceae</taxon>
        <taxon>Rufibacter</taxon>
    </lineage>
</organism>
<evidence type="ECO:0000256" key="2">
    <source>
        <dbReference type="ARBA" id="ARBA00022980"/>
    </source>
</evidence>
<dbReference type="NCBIfam" id="TIGR04560">
    <property type="entry name" value="ribo_THX"/>
    <property type="match status" value="1"/>
</dbReference>
<evidence type="ECO:0000313" key="6">
    <source>
        <dbReference type="Proteomes" id="UP000659698"/>
    </source>
</evidence>
<dbReference type="Pfam" id="PF17070">
    <property type="entry name" value="Thx"/>
    <property type="match status" value="1"/>
</dbReference>
<sequence>MGKGDVKSKKGKISKGSYGNSRPQKPKNEATKAAKLTVSSKA</sequence>
<keyword evidence="2 5" id="KW-0689">Ribosomal protein</keyword>
<evidence type="ECO:0000256" key="4">
    <source>
        <dbReference type="SAM" id="MobiDB-lite"/>
    </source>
</evidence>
<evidence type="ECO:0000313" key="5">
    <source>
        <dbReference type="EMBL" id="MBC3540448.1"/>
    </source>
</evidence>
<protein>
    <submittedName>
        <fullName evidence="5">30S ribosomal protein THX</fullName>
    </submittedName>
</protein>
<dbReference type="InterPro" id="IPR030826">
    <property type="entry name" value="Ribosomal_bTHX/bTHXc/bTHXm"/>
</dbReference>
<keyword evidence="3" id="KW-0687">Ribonucleoprotein</keyword>
<reference evidence="5 6" key="1">
    <citation type="journal article" date="2019" name="Int. J. Syst. Evol. Microbiol.">
        <title>Rufibacter sediminis sp. nov., isolated from freshwater lake sediment.</title>
        <authorList>
            <person name="Qu J.H."/>
            <person name="Zhang L.J."/>
            <person name="Fu Y.H."/>
            <person name="Li H.F."/>
        </authorList>
    </citation>
    <scope>NUCLEOTIDE SEQUENCE [LARGE SCALE GENOMIC DNA]</scope>
    <source>
        <strain evidence="5 6">H-1</strain>
    </source>
</reference>
<comment type="similarity">
    <text evidence="1">Belongs to the bacterial ribosomal protein bTHX family.</text>
</comment>
<name>A0ABR6VTD7_9BACT</name>
<dbReference type="RefSeq" id="WP_186638226.1">
    <property type="nucleotide sequence ID" value="NZ_JACOAF010000030.1"/>
</dbReference>